<dbReference type="Pfam" id="PF02826">
    <property type="entry name" value="2-Hacid_dh_C"/>
    <property type="match status" value="1"/>
</dbReference>
<gene>
    <name evidence="4" type="ORF">PMIN01_12620</name>
</gene>
<dbReference type="InterPro" id="IPR006140">
    <property type="entry name" value="D-isomer_DH_NAD-bd"/>
</dbReference>
<feature type="compositionally biased region" description="Polar residues" evidence="2">
    <location>
        <begin position="452"/>
        <end position="469"/>
    </location>
</feature>
<dbReference type="CDD" id="cd12148">
    <property type="entry name" value="fungal_TF_MHR"/>
    <property type="match status" value="1"/>
</dbReference>
<dbReference type="SUPFAM" id="SSF51735">
    <property type="entry name" value="NAD(P)-binding Rossmann-fold domains"/>
    <property type="match status" value="1"/>
</dbReference>
<organism evidence="4 5">
    <name type="scientific">Paraphaeosphaeria minitans</name>
    <dbReference type="NCBI Taxonomy" id="565426"/>
    <lineage>
        <taxon>Eukaryota</taxon>
        <taxon>Fungi</taxon>
        <taxon>Dikarya</taxon>
        <taxon>Ascomycota</taxon>
        <taxon>Pezizomycotina</taxon>
        <taxon>Dothideomycetes</taxon>
        <taxon>Pleosporomycetidae</taxon>
        <taxon>Pleosporales</taxon>
        <taxon>Massarineae</taxon>
        <taxon>Didymosphaeriaceae</taxon>
        <taxon>Paraphaeosphaeria</taxon>
    </lineage>
</organism>
<keyword evidence="5" id="KW-1185">Reference proteome</keyword>
<dbReference type="GO" id="GO:0051287">
    <property type="term" value="F:NAD binding"/>
    <property type="evidence" value="ECO:0007669"/>
    <property type="project" value="InterPro"/>
</dbReference>
<evidence type="ECO:0000313" key="4">
    <source>
        <dbReference type="EMBL" id="KAF9729756.1"/>
    </source>
</evidence>
<evidence type="ECO:0000256" key="2">
    <source>
        <dbReference type="SAM" id="MobiDB-lite"/>
    </source>
</evidence>
<evidence type="ECO:0000259" key="3">
    <source>
        <dbReference type="SMART" id="SM00906"/>
    </source>
</evidence>
<comment type="caution">
    <text evidence="4">The sequence shown here is derived from an EMBL/GenBank/DDBJ whole genome shotgun (WGS) entry which is preliminary data.</text>
</comment>
<dbReference type="InterPro" id="IPR029752">
    <property type="entry name" value="D-isomer_DH_CS1"/>
</dbReference>
<reference evidence="4" key="1">
    <citation type="journal article" date="2020" name="Mol. Plant Microbe Interact.">
        <title>Genome Sequence of the Biocontrol Agent Coniothyrium minitans strain Conio (IMI 134523).</title>
        <authorList>
            <person name="Patel D."/>
            <person name="Shittu T.A."/>
            <person name="Baroncelli R."/>
            <person name="Muthumeenakshi S."/>
            <person name="Osborne T.H."/>
            <person name="Janganan T.K."/>
            <person name="Sreenivasaprasad S."/>
        </authorList>
    </citation>
    <scope>NUCLEOTIDE SEQUENCE</scope>
    <source>
        <strain evidence="4">Conio</strain>
    </source>
</reference>
<dbReference type="Proteomes" id="UP000756921">
    <property type="component" value="Unassembled WGS sequence"/>
</dbReference>
<keyword evidence="1" id="KW-0539">Nucleus</keyword>
<dbReference type="EMBL" id="WJXW01000016">
    <property type="protein sequence ID" value="KAF9729756.1"/>
    <property type="molecule type" value="Genomic_DNA"/>
</dbReference>
<dbReference type="Pfam" id="PF04082">
    <property type="entry name" value="Fungal_trans"/>
    <property type="match status" value="1"/>
</dbReference>
<feature type="region of interest" description="Disordered" evidence="2">
    <location>
        <begin position="614"/>
        <end position="652"/>
    </location>
</feature>
<dbReference type="OrthoDB" id="3266505at2759"/>
<sequence>MTEPMYTPLPHAASPSHMPLITAATADLTLFLLFSVLRQLNPSFIKVRSGQFKKGVDFRHDPHGQTLGILGMGCIGRTVKARLDPFGLKTVYHNRNHLTTDLAGSANYVSFDQLLAESDIISVHIPLSAKTKHLTWAKEIAKMKPGVVLVKAARGAIIYEAGILPSPEECIFESEQHPNAAQPQSNGIGELPDHNIAKELLMTYFRTWHPLVPFLHGPSCLEELEKLYVGQQDPGGRVRKPRTLAWAVIFQFLFNIAKLERTDLPPLATTSFRSEEQLLIALSSLSLKCDLESIQGLLMAQLYFVATMHLQAASSAGGLVLRSIYKSGLHRCPVRYSTFGVDEIDMRKRIFWSAYTLDRFTSQSLGHPLGIQDSDVDVCQPGLAELHEPVYPVENFEAGTSSEETLLHLPANHPQRLSGSAQMDNADTTQTGAQEYMATDEANEQLDPGSPVENTNTGSTSQGRHQNQSVQAQFVRYSKLVGRVLETFHKSIHFRSASAREVLFLKADIDAWGNMLPHPSSSLPQPVPSGNASLRPSSFNQDVFFEVARQHLILLVNRPSLSLKATSAQFRHAIQICIAASRSVIRVLEPYLTRGSLFWPGYLSVLLESLRKPSPPRASTAAAEQHENRRVSQDHTMTRGQKRPQYDSPPYASERFDYRRVRLSNMNSPWPQWAAPDNEEHTQLLEPEILMFDNIGVNYCGAYGIRVGPWALQHEQGDHLRGDHLTTTSFSLSLLLPYVN</sequence>
<feature type="region of interest" description="Disordered" evidence="2">
    <location>
        <begin position="443"/>
        <end position="469"/>
    </location>
</feature>
<evidence type="ECO:0000256" key="1">
    <source>
        <dbReference type="ARBA" id="ARBA00023242"/>
    </source>
</evidence>
<dbReference type="GO" id="GO:0003677">
    <property type="term" value="F:DNA binding"/>
    <property type="evidence" value="ECO:0007669"/>
    <property type="project" value="InterPro"/>
</dbReference>
<dbReference type="SMART" id="SM00906">
    <property type="entry name" value="Fungal_trans"/>
    <property type="match status" value="1"/>
</dbReference>
<protein>
    <submittedName>
        <fullName evidence="4">C6 transcription factor</fullName>
    </submittedName>
</protein>
<proteinExistence type="predicted"/>
<dbReference type="GO" id="GO:0006351">
    <property type="term" value="P:DNA-templated transcription"/>
    <property type="evidence" value="ECO:0007669"/>
    <property type="project" value="InterPro"/>
</dbReference>
<dbReference type="GO" id="GO:0008270">
    <property type="term" value="F:zinc ion binding"/>
    <property type="evidence" value="ECO:0007669"/>
    <property type="project" value="InterPro"/>
</dbReference>
<dbReference type="InterPro" id="IPR036291">
    <property type="entry name" value="NAD(P)-bd_dom_sf"/>
</dbReference>
<dbReference type="InterPro" id="IPR050987">
    <property type="entry name" value="AtrR-like"/>
</dbReference>
<dbReference type="InterPro" id="IPR007219">
    <property type="entry name" value="XnlR_reg_dom"/>
</dbReference>
<dbReference type="PANTHER" id="PTHR46910:SF9">
    <property type="entry name" value="MISCELLANEOUS ZN(II)2CYS6 TRANSCRIPTION FACTOR (EUROFUNG)"/>
    <property type="match status" value="1"/>
</dbReference>
<dbReference type="Gene3D" id="3.40.50.720">
    <property type="entry name" value="NAD(P)-binding Rossmann-like Domain"/>
    <property type="match status" value="1"/>
</dbReference>
<feature type="domain" description="Xylanolytic transcriptional activator regulatory" evidence="3">
    <location>
        <begin position="313"/>
        <end position="387"/>
    </location>
</feature>
<evidence type="ECO:0000313" key="5">
    <source>
        <dbReference type="Proteomes" id="UP000756921"/>
    </source>
</evidence>
<feature type="compositionally biased region" description="Basic and acidic residues" evidence="2">
    <location>
        <begin position="624"/>
        <end position="637"/>
    </location>
</feature>
<dbReference type="PANTHER" id="PTHR46910">
    <property type="entry name" value="TRANSCRIPTION FACTOR PDR1"/>
    <property type="match status" value="1"/>
</dbReference>
<accession>A0A9P6G611</accession>
<name>A0A9P6G611_9PLEO</name>
<dbReference type="GO" id="GO:0003700">
    <property type="term" value="F:DNA-binding transcription factor activity"/>
    <property type="evidence" value="ECO:0007669"/>
    <property type="project" value="InterPro"/>
</dbReference>
<dbReference type="AlphaFoldDB" id="A0A9P6G611"/>
<dbReference type="PROSITE" id="PS00065">
    <property type="entry name" value="D_2_HYDROXYACID_DH_1"/>
    <property type="match status" value="1"/>
</dbReference>